<protein>
    <submittedName>
        <fullName evidence="3">Uncharacterized protein</fullName>
    </submittedName>
</protein>
<organism evidence="3 4">
    <name type="scientific">Trichomonas vaginalis (strain ATCC PRA-98 / G3)</name>
    <dbReference type="NCBI Taxonomy" id="412133"/>
    <lineage>
        <taxon>Eukaryota</taxon>
        <taxon>Metamonada</taxon>
        <taxon>Parabasalia</taxon>
        <taxon>Trichomonadida</taxon>
        <taxon>Trichomonadidae</taxon>
        <taxon>Trichomonas</taxon>
    </lineage>
</organism>
<keyword evidence="1" id="KW-0175">Coiled coil</keyword>
<evidence type="ECO:0000313" key="3">
    <source>
        <dbReference type="EMBL" id="EAX99503.1"/>
    </source>
</evidence>
<sequence length="712" mass="81745">MHPLLPNISQEIYDQLWAKSAELASYNKQYEEMRESNKDLKRKLLSYQNHFLYRGPLVYKRISKRLSTEQSLAKFSIKNTILSELTDSVVINFIKSIIDNRQTLIYRLNLDPQINQHSEYNLFFLSFLPLDFFATYVIPPIFGFFTGSSNISDFIEAVSMAFDVEAVHPEPFIANFHKTFLCAVLTRFFLMPQFNKFIFKHLSGVYEFYNQLKIQPSEELTKMQYSKFFASFLMEMTAAVPFWPNFLRFLFQRLSRKFPVKFTIVISVIIHCILIPLLQHPKLYGVVPEACNLPEINFEGFKDFILTLCDPSLTGLRKNEAFERGIIANLVAVLLDPTQPTNYGPEIDESAISAIALLALSRFETDVAAKEAISTLVSSIPGCSIFSFSIESKRKRYRCDESLNLLLELLTQTNPDYNIYNLSPRLSAIKSTLSQRYFEYDRVLENLDKELEKCTNSMVDLVGDSKQLTEMITMCEASLRRSETIQVSRIIAQMREENNVLSDAEKRKTTFANDVNSLGQFCVWNLDNYYSRNQWLEDLMPLVARTFHSQLVSEYPITGISRTQGSSDADRKLISRKKEILEKIKTRGVDSQTMKVINDTSALEPVANRLVAASKIDSPCDCTILIEEALGNAENLFLFANGVVPEANQLMPTLATLFVVAQMESPFSFCNWLNNHLSSVCELRPDWFKNGDGARMEHFFKLGEWIQELLDE</sequence>
<dbReference type="Proteomes" id="UP000001542">
    <property type="component" value="Unassembled WGS sequence"/>
</dbReference>
<keyword evidence="4" id="KW-1185">Reference proteome</keyword>
<keyword evidence="2" id="KW-0472">Membrane</keyword>
<dbReference type="EMBL" id="DS113635">
    <property type="protein sequence ID" value="EAX99503.1"/>
    <property type="molecule type" value="Genomic_DNA"/>
</dbReference>
<keyword evidence="2" id="KW-0812">Transmembrane</keyword>
<reference evidence="3" key="1">
    <citation type="submission" date="2006-10" db="EMBL/GenBank/DDBJ databases">
        <authorList>
            <person name="Amadeo P."/>
            <person name="Zhao Q."/>
            <person name="Wortman J."/>
            <person name="Fraser-Liggett C."/>
            <person name="Carlton J."/>
        </authorList>
    </citation>
    <scope>NUCLEOTIDE SEQUENCE</scope>
    <source>
        <strain evidence="3">G3</strain>
    </source>
</reference>
<evidence type="ECO:0000256" key="2">
    <source>
        <dbReference type="SAM" id="Phobius"/>
    </source>
</evidence>
<dbReference type="VEuPathDB" id="TrichDB:TVAG_140010"/>
<proteinExistence type="predicted"/>
<feature type="transmembrane region" description="Helical" evidence="2">
    <location>
        <begin position="228"/>
        <end position="246"/>
    </location>
</feature>
<dbReference type="AlphaFoldDB" id="A2F6E5"/>
<evidence type="ECO:0000256" key="1">
    <source>
        <dbReference type="SAM" id="Coils"/>
    </source>
</evidence>
<feature type="coiled-coil region" evidence="1">
    <location>
        <begin position="23"/>
        <end position="50"/>
    </location>
</feature>
<gene>
    <name evidence="3" type="ORF">TVAG_140010</name>
</gene>
<reference evidence="3" key="2">
    <citation type="journal article" date="2007" name="Science">
        <title>Draft genome sequence of the sexually transmitted pathogen Trichomonas vaginalis.</title>
        <authorList>
            <person name="Carlton J.M."/>
            <person name="Hirt R.P."/>
            <person name="Silva J.C."/>
            <person name="Delcher A.L."/>
            <person name="Schatz M."/>
            <person name="Zhao Q."/>
            <person name="Wortman J.R."/>
            <person name="Bidwell S.L."/>
            <person name="Alsmark U.C.M."/>
            <person name="Besteiro S."/>
            <person name="Sicheritz-Ponten T."/>
            <person name="Noel C.J."/>
            <person name="Dacks J.B."/>
            <person name="Foster P.G."/>
            <person name="Simillion C."/>
            <person name="Van de Peer Y."/>
            <person name="Miranda-Saavedra D."/>
            <person name="Barton G.J."/>
            <person name="Westrop G.D."/>
            <person name="Mueller S."/>
            <person name="Dessi D."/>
            <person name="Fiori P.L."/>
            <person name="Ren Q."/>
            <person name="Paulsen I."/>
            <person name="Zhang H."/>
            <person name="Bastida-Corcuera F.D."/>
            <person name="Simoes-Barbosa A."/>
            <person name="Brown M.T."/>
            <person name="Hayes R.D."/>
            <person name="Mukherjee M."/>
            <person name="Okumura C.Y."/>
            <person name="Schneider R."/>
            <person name="Smith A.J."/>
            <person name="Vanacova S."/>
            <person name="Villalvazo M."/>
            <person name="Haas B.J."/>
            <person name="Pertea M."/>
            <person name="Feldblyum T.V."/>
            <person name="Utterback T.R."/>
            <person name="Shu C.L."/>
            <person name="Osoegawa K."/>
            <person name="de Jong P.J."/>
            <person name="Hrdy I."/>
            <person name="Horvathova L."/>
            <person name="Zubacova Z."/>
            <person name="Dolezal P."/>
            <person name="Malik S.B."/>
            <person name="Logsdon J.M. Jr."/>
            <person name="Henze K."/>
            <person name="Gupta A."/>
            <person name="Wang C.C."/>
            <person name="Dunne R.L."/>
            <person name="Upcroft J.A."/>
            <person name="Upcroft P."/>
            <person name="White O."/>
            <person name="Salzberg S.L."/>
            <person name="Tang P."/>
            <person name="Chiu C.-H."/>
            <person name="Lee Y.-S."/>
            <person name="Embley T.M."/>
            <person name="Coombs G.H."/>
            <person name="Mottram J.C."/>
            <person name="Tachezy J."/>
            <person name="Fraser-Liggett C.M."/>
            <person name="Johnson P.J."/>
        </authorList>
    </citation>
    <scope>NUCLEOTIDE SEQUENCE [LARGE SCALE GENOMIC DNA]</scope>
    <source>
        <strain evidence="3">G3</strain>
    </source>
</reference>
<dbReference type="KEGG" id="tva:4757314"/>
<feature type="transmembrane region" description="Helical" evidence="2">
    <location>
        <begin position="258"/>
        <end position="278"/>
    </location>
</feature>
<name>A2F6E5_TRIV3</name>
<feature type="coiled-coil region" evidence="1">
    <location>
        <begin position="444"/>
        <end position="507"/>
    </location>
</feature>
<feature type="transmembrane region" description="Helical" evidence="2">
    <location>
        <begin position="122"/>
        <end position="145"/>
    </location>
</feature>
<dbReference type="RefSeq" id="XP_001312433.1">
    <property type="nucleotide sequence ID" value="XM_001312432.1"/>
</dbReference>
<dbReference type="InParanoid" id="A2F6E5"/>
<evidence type="ECO:0000313" key="4">
    <source>
        <dbReference type="Proteomes" id="UP000001542"/>
    </source>
</evidence>
<accession>A2F6E5</accession>
<dbReference type="VEuPathDB" id="TrichDB:TVAGG3_0415120"/>
<keyword evidence="2" id="KW-1133">Transmembrane helix</keyword>